<dbReference type="GeneID" id="80399080"/>
<sequence>MTTGNTDIDTRINTAFTYSDVFGSNTQYGLIGWRTLRNWGGADYSNSQKPDKNVRYRDRDLPYQGRYSVYGMQVAPRRSRIEDHGYSTVASRIYYGTASWLYPFNPFDPNTPYLTRQFGHANGFGTYGVVQGWTSNDFLSLLGKLREKITGSSFNLAVAAAEASQGLGMIASAAVKINRAYGQVRRGRWAAAGRTLTGVAVPPRKAARMRPGSHPDAVANNWLELQYGWRPLLGDVFDACASLAHFLNTPLIKSYRASRKVLGTSFTGTPTQMVWGTSDVYTRVSIIARVREASVPALLGLTDPASVVWEKLPFSFVADWFLPIGSWLSSRGLSSSMSATYVISRKVYASVGAPRMIGDGIISYPGFTSDFSGQDVAFSREVTSSLDVPLPELKPLGKWLTWQHAANAVALVVTAASRPNRPGRPIDPNRVNPF</sequence>
<dbReference type="GO" id="GO:0044423">
    <property type="term" value="C:virion component"/>
    <property type="evidence" value="ECO:0007669"/>
    <property type="project" value="UniProtKB-KW"/>
</dbReference>
<protein>
    <submittedName>
        <fullName evidence="8">Maturation protein</fullName>
    </submittedName>
</protein>
<evidence type="ECO:0000256" key="1">
    <source>
        <dbReference type="ARBA" id="ARBA00004328"/>
    </source>
</evidence>
<organism evidence="8 9">
    <name type="scientific">ssRNA phage ESO010</name>
    <dbReference type="NCBI Taxonomy" id="2786010"/>
    <lineage>
        <taxon>Viruses</taxon>
        <taxon>Riboviria</taxon>
        <taxon>Orthornavirae</taxon>
        <taxon>Lenarviricota</taxon>
        <taxon>Leviviricetes</taxon>
        <taxon>Norzivirales</taxon>
        <taxon>Fiersviridae</taxon>
        <taxon>Swihdzovirus</taxon>
        <taxon>Swihdzovirus paludicola</taxon>
    </lineage>
</organism>
<keyword evidence="3" id="KW-1161">Viral attachment to host cell</keyword>
<dbReference type="RefSeq" id="YP_010769921.1">
    <property type="nucleotide sequence ID" value="NC_074110.1"/>
</dbReference>
<dbReference type="GO" id="GO:0039666">
    <property type="term" value="P:virion attachment to host cell pilus"/>
    <property type="evidence" value="ECO:0007669"/>
    <property type="project" value="UniProtKB-KW"/>
</dbReference>
<comment type="similarity">
    <text evidence="7">Belongs to the Leviviricetes maturation protein family.</text>
</comment>
<evidence type="ECO:0000256" key="5">
    <source>
        <dbReference type="ARBA" id="ARBA00023104"/>
    </source>
</evidence>
<dbReference type="Proteomes" id="UP000680657">
    <property type="component" value="Segment"/>
</dbReference>
<dbReference type="KEGG" id="vg:80399080"/>
<keyword evidence="6" id="KW-1160">Virus entry into host cell</keyword>
<gene>
    <name evidence="8" type="primary">ESO010_1</name>
</gene>
<proteinExistence type="inferred from homology"/>
<evidence type="ECO:0000313" key="9">
    <source>
        <dbReference type="Proteomes" id="UP000680657"/>
    </source>
</evidence>
<evidence type="ECO:0000256" key="4">
    <source>
        <dbReference type="ARBA" id="ARBA00022844"/>
    </source>
</evidence>
<dbReference type="InterPro" id="IPR005563">
    <property type="entry name" value="A_protein"/>
</dbReference>
<keyword evidence="2" id="KW-0945">Host-virus interaction</keyword>
<name>A0A8S5KX82_9VIRU</name>
<evidence type="ECO:0000256" key="7">
    <source>
        <dbReference type="ARBA" id="ARBA00035110"/>
    </source>
</evidence>
<evidence type="ECO:0000313" key="8">
    <source>
        <dbReference type="EMBL" id="DAD49926.1"/>
    </source>
</evidence>
<accession>A0A8S5KX82</accession>
<reference evidence="8" key="1">
    <citation type="submission" date="2020-09" db="EMBL/GenBank/DDBJ databases">
        <title>Leviviricetes taxonomy.</title>
        <authorList>
            <person name="Stockdale S.R."/>
            <person name="Callanan J."/>
            <person name="Adriaenssens E.M."/>
            <person name="Kuhn J.H."/>
            <person name="Rumnieks J."/>
            <person name="Shkoporov A."/>
            <person name="Draper L.A."/>
            <person name="Ross P."/>
            <person name="Hill C."/>
        </authorList>
    </citation>
    <scope>NUCLEOTIDE SEQUENCE</scope>
</reference>
<evidence type="ECO:0000256" key="6">
    <source>
        <dbReference type="ARBA" id="ARBA00023296"/>
    </source>
</evidence>
<evidence type="ECO:0000256" key="3">
    <source>
        <dbReference type="ARBA" id="ARBA00022804"/>
    </source>
</evidence>
<keyword evidence="5" id="KW-1175">Viral attachment to host cell pilus</keyword>
<comment type="subcellular location">
    <subcellularLocation>
        <location evidence="1">Virion</location>
    </subcellularLocation>
</comment>
<evidence type="ECO:0000256" key="2">
    <source>
        <dbReference type="ARBA" id="ARBA00022581"/>
    </source>
</evidence>
<keyword evidence="9" id="KW-1185">Reference proteome</keyword>
<keyword evidence="4" id="KW-0946">Virion</keyword>
<dbReference type="EMBL" id="BK013382">
    <property type="protein sequence ID" value="DAD49926.1"/>
    <property type="molecule type" value="Genomic_RNA"/>
</dbReference>
<dbReference type="Pfam" id="PF03863">
    <property type="entry name" value="Phage_mat-A"/>
    <property type="match status" value="2"/>
</dbReference>